<name>A0ABR2Z5S5_9CHLO</name>
<dbReference type="Gene3D" id="2.40.100.10">
    <property type="entry name" value="Cyclophilin-like"/>
    <property type="match status" value="1"/>
</dbReference>
<dbReference type="PROSITE" id="PS50072">
    <property type="entry name" value="CSA_PPIASE_2"/>
    <property type="match status" value="1"/>
</dbReference>
<proteinExistence type="inferred from homology"/>
<evidence type="ECO:0000313" key="4">
    <source>
        <dbReference type="EMBL" id="KAK9919081.1"/>
    </source>
</evidence>
<accession>A0ABR2Z5S5</accession>
<sequence length="292" mass="30789">MLAAGAAALLPVRNGKADELTSIMDAVDTTITDVVYMNVGVCPDGVRADRTLGDKVICSSTQPLGRIVIGLYGRLLPQTVSNFLMLAKGGAYNGTTFSKVVPGGYVQAGRQGSPRMGLVQPPTDLPANKELLASRSFRLEHSRPGTVSLSIAENDDDPLIKQRPSYSPTEFLITTGPGPVPSLDGQNVVFGTVLEGYDTITAIASQPTFKPNERIQAVNQLASFIGDDRAARRVSAVQGARLAGGRGGEPRSAGGCRGEPSSDDRDDLPVMAEDCSRWEIFARLSGEACAVP</sequence>
<evidence type="ECO:0000256" key="1">
    <source>
        <dbReference type="RuleBase" id="RU363019"/>
    </source>
</evidence>
<comment type="catalytic activity">
    <reaction evidence="1">
        <text>[protein]-peptidylproline (omega=180) = [protein]-peptidylproline (omega=0)</text>
        <dbReference type="Rhea" id="RHEA:16237"/>
        <dbReference type="Rhea" id="RHEA-COMP:10747"/>
        <dbReference type="Rhea" id="RHEA-COMP:10748"/>
        <dbReference type="ChEBI" id="CHEBI:83833"/>
        <dbReference type="ChEBI" id="CHEBI:83834"/>
        <dbReference type="EC" id="5.2.1.8"/>
    </reaction>
</comment>
<reference evidence="4 5" key="1">
    <citation type="journal article" date="2024" name="Nat. Commun.">
        <title>Phylogenomics reveals the evolutionary origins of lichenization in chlorophyte algae.</title>
        <authorList>
            <person name="Puginier C."/>
            <person name="Libourel C."/>
            <person name="Otte J."/>
            <person name="Skaloud P."/>
            <person name="Haon M."/>
            <person name="Grisel S."/>
            <person name="Petersen M."/>
            <person name="Berrin J.G."/>
            <person name="Delaux P.M."/>
            <person name="Dal Grande F."/>
            <person name="Keller J."/>
        </authorList>
    </citation>
    <scope>NUCLEOTIDE SEQUENCE [LARGE SCALE GENOMIC DNA]</scope>
    <source>
        <strain evidence="4 5">SAG 216-7</strain>
    </source>
</reference>
<evidence type="ECO:0000259" key="3">
    <source>
        <dbReference type="PROSITE" id="PS50072"/>
    </source>
</evidence>
<feature type="domain" description="PPIase cyclophilin-type" evidence="3">
    <location>
        <begin position="57"/>
        <end position="208"/>
    </location>
</feature>
<dbReference type="SUPFAM" id="SSF50891">
    <property type="entry name" value="Cyclophilin-like"/>
    <property type="match status" value="1"/>
</dbReference>
<dbReference type="InterPro" id="IPR029000">
    <property type="entry name" value="Cyclophilin-like_dom_sf"/>
</dbReference>
<dbReference type="EC" id="5.2.1.8" evidence="1"/>
<keyword evidence="1" id="KW-0697">Rotamase</keyword>
<dbReference type="EMBL" id="JALJOT010000001">
    <property type="protein sequence ID" value="KAK9919081.1"/>
    <property type="molecule type" value="Genomic_DNA"/>
</dbReference>
<evidence type="ECO:0000256" key="2">
    <source>
        <dbReference type="SAM" id="MobiDB-lite"/>
    </source>
</evidence>
<comment type="caution">
    <text evidence="4">The sequence shown here is derived from an EMBL/GenBank/DDBJ whole genome shotgun (WGS) entry which is preliminary data.</text>
</comment>
<organism evidence="4 5">
    <name type="scientific">Coccomyxa subellipsoidea</name>
    <dbReference type="NCBI Taxonomy" id="248742"/>
    <lineage>
        <taxon>Eukaryota</taxon>
        <taxon>Viridiplantae</taxon>
        <taxon>Chlorophyta</taxon>
        <taxon>core chlorophytes</taxon>
        <taxon>Trebouxiophyceae</taxon>
        <taxon>Trebouxiophyceae incertae sedis</taxon>
        <taxon>Coccomyxaceae</taxon>
        <taxon>Coccomyxa</taxon>
    </lineage>
</organism>
<keyword evidence="1" id="KW-0413">Isomerase</keyword>
<dbReference type="Proteomes" id="UP001491310">
    <property type="component" value="Unassembled WGS sequence"/>
</dbReference>
<comment type="similarity">
    <text evidence="1">Belongs to the cyclophilin-type PPIase family.</text>
</comment>
<dbReference type="InterPro" id="IPR002130">
    <property type="entry name" value="Cyclophilin-type_PPIase_dom"/>
</dbReference>
<dbReference type="PANTHER" id="PTHR47875:SF1">
    <property type="entry name" value="PEPTIDYL-PROLYL CIS-TRANS ISOMERASE CYP28, CHLOROPLASTIC"/>
    <property type="match status" value="1"/>
</dbReference>
<comment type="function">
    <text evidence="1">PPIases accelerate the folding of proteins. It catalyzes the cis-trans isomerization of proline imidic peptide bonds in oligopeptides.</text>
</comment>
<dbReference type="InterPro" id="IPR044178">
    <property type="entry name" value="CYP28-like"/>
</dbReference>
<feature type="region of interest" description="Disordered" evidence="2">
    <location>
        <begin position="238"/>
        <end position="269"/>
    </location>
</feature>
<dbReference type="PANTHER" id="PTHR47875">
    <property type="entry name" value="PEPTIDYL-PROLYL CIS-TRANS ISOMERASE CYP28, CHLOROPLASTIC"/>
    <property type="match status" value="1"/>
</dbReference>
<evidence type="ECO:0000313" key="5">
    <source>
        <dbReference type="Proteomes" id="UP001491310"/>
    </source>
</evidence>
<keyword evidence="5" id="KW-1185">Reference proteome</keyword>
<dbReference type="PRINTS" id="PR00153">
    <property type="entry name" value="CSAPPISMRASE"/>
</dbReference>
<protein>
    <recommendedName>
        <fullName evidence="1">Peptidyl-prolyl cis-trans isomerase</fullName>
        <shortName evidence="1">PPIase</shortName>
        <ecNumber evidence="1">5.2.1.8</ecNumber>
    </recommendedName>
</protein>
<gene>
    <name evidence="4" type="ORF">WJX75_009237</name>
</gene>
<dbReference type="Pfam" id="PF00160">
    <property type="entry name" value="Pro_isomerase"/>
    <property type="match status" value="1"/>
</dbReference>